<name>W4LLC1_9BACT</name>
<evidence type="ECO:0000313" key="2">
    <source>
        <dbReference type="EMBL" id="ETW98878.1"/>
    </source>
</evidence>
<dbReference type="GO" id="GO:0016747">
    <property type="term" value="F:acyltransferase activity, transferring groups other than amino-acyl groups"/>
    <property type="evidence" value="ECO:0007669"/>
    <property type="project" value="InterPro"/>
</dbReference>
<dbReference type="InterPro" id="IPR016181">
    <property type="entry name" value="Acyl_CoA_acyltransferase"/>
</dbReference>
<evidence type="ECO:0000259" key="1">
    <source>
        <dbReference type="PROSITE" id="PS51186"/>
    </source>
</evidence>
<dbReference type="InterPro" id="IPR000182">
    <property type="entry name" value="GNAT_dom"/>
</dbReference>
<reference evidence="2 3" key="1">
    <citation type="journal article" date="2014" name="Nature">
        <title>An environmental bacterial taxon with a large and distinct metabolic repertoire.</title>
        <authorList>
            <person name="Wilson M.C."/>
            <person name="Mori T."/>
            <person name="Ruckert C."/>
            <person name="Uria A.R."/>
            <person name="Helf M.J."/>
            <person name="Takada K."/>
            <person name="Gernert C."/>
            <person name="Steffens U.A."/>
            <person name="Heycke N."/>
            <person name="Schmitt S."/>
            <person name="Rinke C."/>
            <person name="Helfrich E.J."/>
            <person name="Brachmann A.O."/>
            <person name="Gurgui C."/>
            <person name="Wakimoto T."/>
            <person name="Kracht M."/>
            <person name="Crusemann M."/>
            <person name="Hentschel U."/>
            <person name="Abe I."/>
            <person name="Matsunaga S."/>
            <person name="Kalinowski J."/>
            <person name="Takeyama H."/>
            <person name="Piel J."/>
        </authorList>
    </citation>
    <scope>NUCLEOTIDE SEQUENCE [LARGE SCALE GENOMIC DNA]</scope>
    <source>
        <strain evidence="3">TSY2</strain>
    </source>
</reference>
<sequence>MRYRAMHEDDIAAIFEVRTSTRENRVTMEELANVGVTPESTLQGMQTSFQGWVCEDAGRILGFTMGDGRTGEILVIAVLPEAEGKGIGRQLMALV</sequence>
<proteinExistence type="predicted"/>
<dbReference type="Proteomes" id="UP000019140">
    <property type="component" value="Unassembled WGS sequence"/>
</dbReference>
<protein>
    <recommendedName>
        <fullName evidence="1">N-acetyltransferase domain-containing protein</fullName>
    </recommendedName>
</protein>
<dbReference type="CDD" id="cd04301">
    <property type="entry name" value="NAT_SF"/>
    <property type="match status" value="1"/>
</dbReference>
<gene>
    <name evidence="2" type="ORF">ETSY2_42035</name>
</gene>
<accession>W4LLC1</accession>
<evidence type="ECO:0000313" key="3">
    <source>
        <dbReference type="Proteomes" id="UP000019140"/>
    </source>
</evidence>
<comment type="caution">
    <text evidence="2">The sequence shown here is derived from an EMBL/GenBank/DDBJ whole genome shotgun (WGS) entry which is preliminary data.</text>
</comment>
<keyword evidence="3" id="KW-1185">Reference proteome</keyword>
<dbReference type="SUPFAM" id="SSF55729">
    <property type="entry name" value="Acyl-CoA N-acyltransferases (Nat)"/>
    <property type="match status" value="1"/>
</dbReference>
<dbReference type="Gene3D" id="3.40.630.30">
    <property type="match status" value="1"/>
</dbReference>
<feature type="domain" description="N-acetyltransferase" evidence="1">
    <location>
        <begin position="1"/>
        <end position="95"/>
    </location>
</feature>
<dbReference type="EMBL" id="AZHX01001901">
    <property type="protein sequence ID" value="ETW98878.1"/>
    <property type="molecule type" value="Genomic_DNA"/>
</dbReference>
<dbReference type="PROSITE" id="PS51186">
    <property type="entry name" value="GNAT"/>
    <property type="match status" value="1"/>
</dbReference>
<dbReference type="HOGENOM" id="CLU_2367627_0_0_7"/>
<organism evidence="2 3">
    <name type="scientific">Candidatus Entotheonella gemina</name>
    <dbReference type="NCBI Taxonomy" id="1429439"/>
    <lineage>
        <taxon>Bacteria</taxon>
        <taxon>Pseudomonadati</taxon>
        <taxon>Nitrospinota/Tectimicrobiota group</taxon>
        <taxon>Candidatus Tectimicrobiota</taxon>
        <taxon>Candidatus Entotheonellia</taxon>
        <taxon>Candidatus Entotheonellales</taxon>
        <taxon>Candidatus Entotheonellaceae</taxon>
        <taxon>Candidatus Entotheonella</taxon>
    </lineage>
</organism>
<dbReference type="Pfam" id="PF13508">
    <property type="entry name" value="Acetyltransf_7"/>
    <property type="match status" value="1"/>
</dbReference>
<dbReference type="AlphaFoldDB" id="W4LLC1"/>